<evidence type="ECO:0000313" key="1">
    <source>
        <dbReference type="EMBL" id="RAI75434.1"/>
    </source>
</evidence>
<protein>
    <recommendedName>
        <fullName evidence="3">FAD-dependent oxidoreductase</fullName>
    </recommendedName>
</protein>
<accession>A0A327NNK6</accession>
<organism evidence="1 2">
    <name type="scientific">Spirosoma telluris</name>
    <dbReference type="NCBI Taxonomy" id="2183553"/>
    <lineage>
        <taxon>Bacteria</taxon>
        <taxon>Pseudomonadati</taxon>
        <taxon>Bacteroidota</taxon>
        <taxon>Cytophagia</taxon>
        <taxon>Cytophagales</taxon>
        <taxon>Cytophagaceae</taxon>
        <taxon>Spirosoma</taxon>
    </lineage>
</organism>
<dbReference type="AlphaFoldDB" id="A0A327NNK6"/>
<proteinExistence type="predicted"/>
<gene>
    <name evidence="1" type="ORF">HMF3257_16935</name>
</gene>
<keyword evidence="2" id="KW-1185">Reference proteome</keyword>
<evidence type="ECO:0000313" key="2">
    <source>
        <dbReference type="Proteomes" id="UP000249016"/>
    </source>
</evidence>
<evidence type="ECO:0008006" key="3">
    <source>
        <dbReference type="Google" id="ProtNLM"/>
    </source>
</evidence>
<dbReference type="EMBL" id="QLII01000001">
    <property type="protein sequence ID" value="RAI75434.1"/>
    <property type="molecule type" value="Genomic_DNA"/>
</dbReference>
<sequence length="44" mass="4579">MALGQACGTAAVLANQKRVTVQAVNQGELKKKLLADGQVLSLKN</sequence>
<name>A0A327NNK6_9BACT</name>
<dbReference type="Proteomes" id="UP000249016">
    <property type="component" value="Unassembled WGS sequence"/>
</dbReference>
<comment type="caution">
    <text evidence="1">The sequence shown here is derived from an EMBL/GenBank/DDBJ whole genome shotgun (WGS) entry which is preliminary data.</text>
</comment>
<reference evidence="1 2" key="1">
    <citation type="submission" date="2018-06" db="EMBL/GenBank/DDBJ databases">
        <title>Spirosoma sp. HMF3257 Genome sequencing and assembly.</title>
        <authorList>
            <person name="Kang H."/>
            <person name="Cha I."/>
            <person name="Kim H."/>
            <person name="Kang J."/>
            <person name="Joh K."/>
        </authorList>
    </citation>
    <scope>NUCLEOTIDE SEQUENCE [LARGE SCALE GENOMIC DNA]</scope>
    <source>
        <strain evidence="1 2">HMF3257</strain>
    </source>
</reference>